<evidence type="ECO:0000256" key="1">
    <source>
        <dbReference type="SAM" id="MobiDB-lite"/>
    </source>
</evidence>
<dbReference type="STRING" id="1028.SAMN05661096_00362"/>
<feature type="region of interest" description="Disordered" evidence="1">
    <location>
        <begin position="35"/>
        <end position="62"/>
    </location>
</feature>
<keyword evidence="4" id="KW-1185">Reference proteome</keyword>
<dbReference type="PROSITE" id="PS51257">
    <property type="entry name" value="PROKAR_LIPOPROTEIN"/>
    <property type="match status" value="1"/>
</dbReference>
<dbReference type="EMBL" id="FXAW01000001">
    <property type="protein sequence ID" value="SMG10931.1"/>
    <property type="molecule type" value="Genomic_DNA"/>
</dbReference>
<evidence type="ECO:0000313" key="4">
    <source>
        <dbReference type="Proteomes" id="UP000193804"/>
    </source>
</evidence>
<evidence type="ECO:0000313" key="3">
    <source>
        <dbReference type="EMBL" id="SMG10931.1"/>
    </source>
</evidence>
<proteinExistence type="predicted"/>
<evidence type="ECO:0008006" key="5">
    <source>
        <dbReference type="Google" id="ProtNLM"/>
    </source>
</evidence>
<keyword evidence="2" id="KW-0732">Signal</keyword>
<dbReference type="AlphaFoldDB" id="A0A1X7I970"/>
<dbReference type="Proteomes" id="UP000193804">
    <property type="component" value="Unassembled WGS sequence"/>
</dbReference>
<feature type="chain" id="PRO_5012485398" description="Nucleoid-structuring protein H-NS" evidence="2">
    <location>
        <begin position="24"/>
        <end position="167"/>
    </location>
</feature>
<dbReference type="RefSeq" id="WP_139827918.1">
    <property type="nucleotide sequence ID" value="NZ_FXAW01000001.1"/>
</dbReference>
<reference evidence="4" key="1">
    <citation type="submission" date="2017-04" db="EMBL/GenBank/DDBJ databases">
        <authorList>
            <person name="Varghese N."/>
            <person name="Submissions S."/>
        </authorList>
    </citation>
    <scope>NUCLEOTIDE SEQUENCE [LARGE SCALE GENOMIC DNA]</scope>
    <source>
        <strain evidence="4">DSM 4125</strain>
    </source>
</reference>
<name>A0A1X7I970_9BACT</name>
<evidence type="ECO:0000256" key="2">
    <source>
        <dbReference type="SAM" id="SignalP"/>
    </source>
</evidence>
<accession>A0A1X7I970</accession>
<dbReference type="OrthoDB" id="982356at2"/>
<protein>
    <recommendedName>
        <fullName evidence="5">Nucleoid-structuring protein H-NS</fullName>
    </recommendedName>
</protein>
<gene>
    <name evidence="3" type="ORF">SAMN05661096_00362</name>
</gene>
<organism evidence="3 4">
    <name type="scientific">Marivirga sericea</name>
    <dbReference type="NCBI Taxonomy" id="1028"/>
    <lineage>
        <taxon>Bacteria</taxon>
        <taxon>Pseudomonadati</taxon>
        <taxon>Bacteroidota</taxon>
        <taxon>Cytophagia</taxon>
        <taxon>Cytophagales</taxon>
        <taxon>Marivirgaceae</taxon>
        <taxon>Marivirga</taxon>
    </lineage>
</organism>
<sequence>MNKLKSIFRLTALCLILSAGLFACKSSKKMADTSKNDEAVETQQEKPDNTTVDVEMKGESESQKKEIKMKTISSKLDDYFNAIASSSANTTQANRNINEAKSMFASPDVPVLIIINESADGTKDYDQPTNILDYMNYLKDQGKNLNDIYKVKTNERGRITELELIRK</sequence>
<feature type="signal peptide" evidence="2">
    <location>
        <begin position="1"/>
        <end position="23"/>
    </location>
</feature>